<organism evidence="1 2">
    <name type="scientific">Dovyalis caffra</name>
    <dbReference type="NCBI Taxonomy" id="77055"/>
    <lineage>
        <taxon>Eukaryota</taxon>
        <taxon>Viridiplantae</taxon>
        <taxon>Streptophyta</taxon>
        <taxon>Embryophyta</taxon>
        <taxon>Tracheophyta</taxon>
        <taxon>Spermatophyta</taxon>
        <taxon>Magnoliopsida</taxon>
        <taxon>eudicotyledons</taxon>
        <taxon>Gunneridae</taxon>
        <taxon>Pentapetalae</taxon>
        <taxon>rosids</taxon>
        <taxon>fabids</taxon>
        <taxon>Malpighiales</taxon>
        <taxon>Salicaceae</taxon>
        <taxon>Flacourtieae</taxon>
        <taxon>Dovyalis</taxon>
    </lineage>
</organism>
<dbReference type="AlphaFoldDB" id="A0AAV1R030"/>
<reference evidence="1 2" key="1">
    <citation type="submission" date="2024-01" db="EMBL/GenBank/DDBJ databases">
        <authorList>
            <person name="Waweru B."/>
        </authorList>
    </citation>
    <scope>NUCLEOTIDE SEQUENCE [LARGE SCALE GENOMIC DNA]</scope>
</reference>
<gene>
    <name evidence="1" type="ORF">DCAF_LOCUS3577</name>
</gene>
<evidence type="ECO:0000313" key="2">
    <source>
        <dbReference type="Proteomes" id="UP001314170"/>
    </source>
</evidence>
<comment type="caution">
    <text evidence="1">The sequence shown here is derived from an EMBL/GenBank/DDBJ whole genome shotgun (WGS) entry which is preliminary data.</text>
</comment>
<dbReference type="Proteomes" id="UP001314170">
    <property type="component" value="Unassembled WGS sequence"/>
</dbReference>
<evidence type="ECO:0000313" key="1">
    <source>
        <dbReference type="EMBL" id="CAK7325885.1"/>
    </source>
</evidence>
<accession>A0AAV1R030</accession>
<sequence length="174" mass="19157">MTAPSLAGQKAVEEMLEELMRCLNDAKTFLDATFSRNEKGILKVLLDLGDEIWAKRKEPSGLEAVEVQWQRKQELEMRNLSKILTSVGFGGWSGRDSCEAVAAGGGEVGDEAGGGDGSRGVLIAGWRFCQGQISGFCYGDVSRGFHAEYWCNENLNGVDPKMKFIYKRRKLQVG</sequence>
<proteinExistence type="predicted"/>
<protein>
    <submittedName>
        <fullName evidence="1">Uncharacterized protein</fullName>
    </submittedName>
</protein>
<name>A0AAV1R030_9ROSI</name>
<keyword evidence="2" id="KW-1185">Reference proteome</keyword>
<dbReference type="EMBL" id="CAWUPB010000850">
    <property type="protein sequence ID" value="CAK7325885.1"/>
    <property type="molecule type" value="Genomic_DNA"/>
</dbReference>